<evidence type="ECO:0000256" key="2">
    <source>
        <dbReference type="RuleBase" id="RU003690"/>
    </source>
</evidence>
<dbReference type="Proteomes" id="UP001153076">
    <property type="component" value="Unassembled WGS sequence"/>
</dbReference>
<evidence type="ECO:0008006" key="5">
    <source>
        <dbReference type="Google" id="ProtNLM"/>
    </source>
</evidence>
<dbReference type="PANTHER" id="PTHR10353">
    <property type="entry name" value="GLYCOSYL HYDROLASE"/>
    <property type="match status" value="1"/>
</dbReference>
<sequence>MGEDDFKAYANLCFHTFGDRVKYWTTINEPQIYGYKVERKNSTNANPATDTFLATHNMILCHAHVAQLYKQQYQATQNGKIGIPIVTKWFKPLTESREDVEAAGRAFDFLVGWLASLIRSGLPTFSDEEQALVQNSFDFIGCNYYTSRYACSIPFNPNETPTKPDQFQSVNLTVVFL</sequence>
<protein>
    <recommendedName>
        <fullName evidence="5">Beta-glucosidase</fullName>
    </recommendedName>
</protein>
<evidence type="ECO:0000313" key="3">
    <source>
        <dbReference type="EMBL" id="KAJ8435927.1"/>
    </source>
</evidence>
<dbReference type="InterPro" id="IPR017853">
    <property type="entry name" value="GH"/>
</dbReference>
<keyword evidence="4" id="KW-1185">Reference proteome</keyword>
<dbReference type="GO" id="GO:0005975">
    <property type="term" value="P:carbohydrate metabolic process"/>
    <property type="evidence" value="ECO:0007669"/>
    <property type="project" value="InterPro"/>
</dbReference>
<dbReference type="InterPro" id="IPR001360">
    <property type="entry name" value="Glyco_hydro_1"/>
</dbReference>
<organism evidence="3 4">
    <name type="scientific">Carnegiea gigantea</name>
    <dbReference type="NCBI Taxonomy" id="171969"/>
    <lineage>
        <taxon>Eukaryota</taxon>
        <taxon>Viridiplantae</taxon>
        <taxon>Streptophyta</taxon>
        <taxon>Embryophyta</taxon>
        <taxon>Tracheophyta</taxon>
        <taxon>Spermatophyta</taxon>
        <taxon>Magnoliopsida</taxon>
        <taxon>eudicotyledons</taxon>
        <taxon>Gunneridae</taxon>
        <taxon>Pentapetalae</taxon>
        <taxon>Caryophyllales</taxon>
        <taxon>Cactineae</taxon>
        <taxon>Cactaceae</taxon>
        <taxon>Cactoideae</taxon>
        <taxon>Echinocereeae</taxon>
        <taxon>Carnegiea</taxon>
    </lineage>
</organism>
<comment type="similarity">
    <text evidence="1 2">Belongs to the glycosyl hydrolase 1 family.</text>
</comment>
<dbReference type="PANTHER" id="PTHR10353:SF154">
    <property type="entry name" value="BETA-GLUCOSIDASE 9-RELATED"/>
    <property type="match status" value="1"/>
</dbReference>
<dbReference type="GO" id="GO:0008422">
    <property type="term" value="F:beta-glucosidase activity"/>
    <property type="evidence" value="ECO:0007669"/>
    <property type="project" value="TreeGrafter"/>
</dbReference>
<accession>A0A9Q1QBE3</accession>
<dbReference type="SUPFAM" id="SSF51445">
    <property type="entry name" value="(Trans)glycosidases"/>
    <property type="match status" value="1"/>
</dbReference>
<dbReference type="Pfam" id="PF00232">
    <property type="entry name" value="Glyco_hydro_1"/>
    <property type="match status" value="1"/>
</dbReference>
<comment type="caution">
    <text evidence="3">The sequence shown here is derived from an EMBL/GenBank/DDBJ whole genome shotgun (WGS) entry which is preliminary data.</text>
</comment>
<evidence type="ECO:0000256" key="1">
    <source>
        <dbReference type="ARBA" id="ARBA00010838"/>
    </source>
</evidence>
<evidence type="ECO:0000313" key="4">
    <source>
        <dbReference type="Proteomes" id="UP001153076"/>
    </source>
</evidence>
<proteinExistence type="inferred from homology"/>
<name>A0A9Q1QBE3_9CARY</name>
<dbReference type="EMBL" id="JAKOGI010000375">
    <property type="protein sequence ID" value="KAJ8435927.1"/>
    <property type="molecule type" value="Genomic_DNA"/>
</dbReference>
<dbReference type="AlphaFoldDB" id="A0A9Q1QBE3"/>
<reference evidence="3" key="1">
    <citation type="submission" date="2022-04" db="EMBL/GenBank/DDBJ databases">
        <title>Carnegiea gigantea Genome sequencing and assembly v2.</title>
        <authorList>
            <person name="Copetti D."/>
            <person name="Sanderson M.J."/>
            <person name="Burquez A."/>
            <person name="Wojciechowski M.F."/>
        </authorList>
    </citation>
    <scope>NUCLEOTIDE SEQUENCE</scope>
    <source>
        <strain evidence="3">SGP5-SGP5p</strain>
        <tissue evidence="3">Aerial part</tissue>
    </source>
</reference>
<dbReference type="OrthoDB" id="65569at2759"/>
<gene>
    <name evidence="3" type="ORF">Cgig2_013274</name>
</gene>
<dbReference type="Gene3D" id="3.20.20.80">
    <property type="entry name" value="Glycosidases"/>
    <property type="match status" value="1"/>
</dbReference>